<organism evidence="6 7">
    <name type="scientific">Panacagrimonas perspica</name>
    <dbReference type="NCBI Taxonomy" id="381431"/>
    <lineage>
        <taxon>Bacteria</taxon>
        <taxon>Pseudomonadati</taxon>
        <taxon>Pseudomonadota</taxon>
        <taxon>Gammaproteobacteria</taxon>
        <taxon>Nevskiales</taxon>
        <taxon>Nevskiaceae</taxon>
        <taxon>Panacagrimonas</taxon>
    </lineage>
</organism>
<feature type="transmembrane region" description="Helical" evidence="4">
    <location>
        <begin position="131"/>
        <end position="149"/>
    </location>
</feature>
<evidence type="ECO:0000256" key="1">
    <source>
        <dbReference type="ARBA" id="ARBA00001946"/>
    </source>
</evidence>
<dbReference type="PANTHER" id="PTHR45138:SF9">
    <property type="entry name" value="DIGUANYLATE CYCLASE DGCM-RELATED"/>
    <property type="match status" value="1"/>
</dbReference>
<keyword evidence="4" id="KW-1133">Transmembrane helix</keyword>
<dbReference type="RefSeq" id="WP_133879941.1">
    <property type="nucleotide sequence ID" value="NZ_MWIN01000039.1"/>
</dbReference>
<dbReference type="PANTHER" id="PTHR45138">
    <property type="entry name" value="REGULATORY COMPONENTS OF SENSORY TRANSDUCTION SYSTEM"/>
    <property type="match status" value="1"/>
</dbReference>
<reference evidence="6 7" key="1">
    <citation type="submission" date="2019-03" db="EMBL/GenBank/DDBJ databases">
        <title>Genomic Encyclopedia of Type Strains, Phase IV (KMG-IV): sequencing the most valuable type-strain genomes for metagenomic binning, comparative biology and taxonomic classification.</title>
        <authorList>
            <person name="Goeker M."/>
        </authorList>
    </citation>
    <scope>NUCLEOTIDE SEQUENCE [LARGE SCALE GENOMIC DNA]</scope>
    <source>
        <strain evidence="6 7">DSM 26377</strain>
    </source>
</reference>
<evidence type="ECO:0000259" key="5">
    <source>
        <dbReference type="PROSITE" id="PS50887"/>
    </source>
</evidence>
<evidence type="ECO:0000313" key="6">
    <source>
        <dbReference type="EMBL" id="TDU31350.1"/>
    </source>
</evidence>
<dbReference type="OrthoDB" id="9803824at2"/>
<sequence length="403" mass="45050">MSDPNLPSLSSEVRAAHELARLRFAHDEEAQFRIDYEAAAVSPRMTLCMLGVVMVGMTPLYDGVLLRMPESFAGFARAMQFGVQIPAILLAMLMTWAYRLRRWSAPATVLAMMLTVMGLTFQQVIGPAHGFHVPHDFAVLAISGTCLLGRLRLSYLLPWATSLMLIVSLMQLHGFGYSSGALYDVISMWMLFVLSTIATYMLEYSARENWRQRRKLEEQAAHDALTGLPNRRYFDAMFVHLIRQAARERKNIALMILDVDHFKYYNDRYGHPAGDDCLRRVGHWLKEAMRRPQDFCARIGGEEFAAVWFDAQIAVGPSLAEKVRGGISELRIPHAASPTSAVVSASGGLVQLACPSQEDASTEIATDMILRADRALYQAKRSGRDRLIDADDSRLSIPVMPPI</sequence>
<dbReference type="Proteomes" id="UP000295341">
    <property type="component" value="Unassembled WGS sequence"/>
</dbReference>
<proteinExistence type="predicted"/>
<protein>
    <recommendedName>
        <fullName evidence="2">diguanylate cyclase</fullName>
        <ecNumber evidence="2">2.7.7.65</ecNumber>
    </recommendedName>
</protein>
<keyword evidence="4" id="KW-0812">Transmembrane</keyword>
<feature type="transmembrane region" description="Helical" evidence="4">
    <location>
        <begin position="186"/>
        <end position="206"/>
    </location>
</feature>
<dbReference type="GO" id="GO:1902201">
    <property type="term" value="P:negative regulation of bacterial-type flagellum-dependent cell motility"/>
    <property type="evidence" value="ECO:0007669"/>
    <property type="project" value="TreeGrafter"/>
</dbReference>
<dbReference type="SUPFAM" id="SSF55073">
    <property type="entry name" value="Nucleotide cyclase"/>
    <property type="match status" value="1"/>
</dbReference>
<evidence type="ECO:0000256" key="4">
    <source>
        <dbReference type="SAM" id="Phobius"/>
    </source>
</evidence>
<dbReference type="GO" id="GO:0043709">
    <property type="term" value="P:cell adhesion involved in single-species biofilm formation"/>
    <property type="evidence" value="ECO:0007669"/>
    <property type="project" value="TreeGrafter"/>
</dbReference>
<comment type="caution">
    <text evidence="6">The sequence shown here is derived from an EMBL/GenBank/DDBJ whole genome shotgun (WGS) entry which is preliminary data.</text>
</comment>
<dbReference type="PROSITE" id="PS50887">
    <property type="entry name" value="GGDEF"/>
    <property type="match status" value="1"/>
</dbReference>
<dbReference type="FunFam" id="3.30.70.270:FF:000001">
    <property type="entry name" value="Diguanylate cyclase domain protein"/>
    <property type="match status" value="1"/>
</dbReference>
<feature type="transmembrane region" description="Helical" evidence="4">
    <location>
        <begin position="156"/>
        <end position="174"/>
    </location>
</feature>
<dbReference type="EC" id="2.7.7.65" evidence="2"/>
<dbReference type="InterPro" id="IPR043128">
    <property type="entry name" value="Rev_trsase/Diguanyl_cyclase"/>
</dbReference>
<dbReference type="GO" id="GO:0005886">
    <property type="term" value="C:plasma membrane"/>
    <property type="evidence" value="ECO:0007669"/>
    <property type="project" value="TreeGrafter"/>
</dbReference>
<comment type="cofactor">
    <cofactor evidence="1">
        <name>Mg(2+)</name>
        <dbReference type="ChEBI" id="CHEBI:18420"/>
    </cofactor>
</comment>
<accession>A0A4R7PDJ9</accession>
<dbReference type="EMBL" id="SOBT01000008">
    <property type="protein sequence ID" value="TDU31350.1"/>
    <property type="molecule type" value="Genomic_DNA"/>
</dbReference>
<dbReference type="Pfam" id="PF00990">
    <property type="entry name" value="GGDEF"/>
    <property type="match status" value="1"/>
</dbReference>
<dbReference type="InterPro" id="IPR050469">
    <property type="entry name" value="Diguanylate_Cyclase"/>
</dbReference>
<keyword evidence="7" id="KW-1185">Reference proteome</keyword>
<dbReference type="Gene3D" id="3.30.70.270">
    <property type="match status" value="1"/>
</dbReference>
<dbReference type="NCBIfam" id="TIGR00254">
    <property type="entry name" value="GGDEF"/>
    <property type="match status" value="1"/>
</dbReference>
<evidence type="ECO:0000256" key="2">
    <source>
        <dbReference type="ARBA" id="ARBA00012528"/>
    </source>
</evidence>
<dbReference type="CDD" id="cd01949">
    <property type="entry name" value="GGDEF"/>
    <property type="match status" value="1"/>
</dbReference>
<comment type="catalytic activity">
    <reaction evidence="3">
        <text>2 GTP = 3',3'-c-di-GMP + 2 diphosphate</text>
        <dbReference type="Rhea" id="RHEA:24898"/>
        <dbReference type="ChEBI" id="CHEBI:33019"/>
        <dbReference type="ChEBI" id="CHEBI:37565"/>
        <dbReference type="ChEBI" id="CHEBI:58805"/>
        <dbReference type="EC" id="2.7.7.65"/>
    </reaction>
</comment>
<dbReference type="GO" id="GO:0052621">
    <property type="term" value="F:diguanylate cyclase activity"/>
    <property type="evidence" value="ECO:0007669"/>
    <property type="project" value="UniProtKB-EC"/>
</dbReference>
<feature type="transmembrane region" description="Helical" evidence="4">
    <location>
        <begin position="81"/>
        <end position="98"/>
    </location>
</feature>
<evidence type="ECO:0000256" key="3">
    <source>
        <dbReference type="ARBA" id="ARBA00034247"/>
    </source>
</evidence>
<feature type="domain" description="GGDEF" evidence="5">
    <location>
        <begin position="250"/>
        <end position="392"/>
    </location>
</feature>
<dbReference type="InterPro" id="IPR029787">
    <property type="entry name" value="Nucleotide_cyclase"/>
</dbReference>
<dbReference type="AlphaFoldDB" id="A0A4R7PDJ9"/>
<gene>
    <name evidence="6" type="ORF">DFR24_0718</name>
</gene>
<keyword evidence="4" id="KW-0472">Membrane</keyword>
<feature type="transmembrane region" description="Helical" evidence="4">
    <location>
        <begin position="105"/>
        <end position="125"/>
    </location>
</feature>
<dbReference type="SMART" id="SM00267">
    <property type="entry name" value="GGDEF"/>
    <property type="match status" value="1"/>
</dbReference>
<dbReference type="InterPro" id="IPR000160">
    <property type="entry name" value="GGDEF_dom"/>
</dbReference>
<name>A0A4R7PDJ9_9GAMM</name>
<evidence type="ECO:0000313" key="7">
    <source>
        <dbReference type="Proteomes" id="UP000295341"/>
    </source>
</evidence>